<dbReference type="Proteomes" id="UP000498980">
    <property type="component" value="Unassembled WGS sequence"/>
</dbReference>
<reference evidence="2 3" key="1">
    <citation type="submission" date="2020-05" db="EMBL/GenBank/DDBJ databases">
        <title>Whole genome shotgun sequence of Streptomyces fulvorobeus NBRC 15897.</title>
        <authorList>
            <person name="Komaki H."/>
            <person name="Tamura T."/>
        </authorList>
    </citation>
    <scope>NUCLEOTIDE SEQUENCE [LARGE SCALE GENOMIC DNA]</scope>
    <source>
        <strain evidence="2 3">NBRC 15897</strain>
    </source>
</reference>
<organism evidence="2 3">
    <name type="scientific">Streptomyces fulvorobeus</name>
    <dbReference type="NCBI Taxonomy" id="284028"/>
    <lineage>
        <taxon>Bacteria</taxon>
        <taxon>Bacillati</taxon>
        <taxon>Actinomycetota</taxon>
        <taxon>Actinomycetes</taxon>
        <taxon>Kitasatosporales</taxon>
        <taxon>Streptomycetaceae</taxon>
        <taxon>Streptomyces</taxon>
    </lineage>
</organism>
<comment type="caution">
    <text evidence="2">The sequence shown here is derived from an EMBL/GenBank/DDBJ whole genome shotgun (WGS) entry which is preliminary data.</text>
</comment>
<name>A0A7J0C2G7_9ACTN</name>
<evidence type="ECO:0000256" key="1">
    <source>
        <dbReference type="SAM" id="MobiDB-lite"/>
    </source>
</evidence>
<accession>A0A7J0C2G7</accession>
<gene>
    <name evidence="2" type="ORF">Sfulv_10380</name>
</gene>
<evidence type="ECO:0000313" key="3">
    <source>
        <dbReference type="Proteomes" id="UP000498980"/>
    </source>
</evidence>
<feature type="region of interest" description="Disordered" evidence="1">
    <location>
        <begin position="1"/>
        <end position="126"/>
    </location>
</feature>
<proteinExistence type="predicted"/>
<protein>
    <submittedName>
        <fullName evidence="2">Uncharacterized protein</fullName>
    </submittedName>
</protein>
<dbReference type="EMBL" id="BLWC01000001">
    <property type="protein sequence ID" value="GFM96227.1"/>
    <property type="molecule type" value="Genomic_DNA"/>
</dbReference>
<sequence length="126" mass="13219">MRGADRAAEPLVRTAAPAGTPAPARERLRPGGWAEPQPGHLERVAVRAAAERGRAERTSGRFSGTPPVRSTRPPRPRRGAPTPPRRSTPGPSALAARLPRPVGTPGPVRARTLMPAVRGPLSLSGE</sequence>
<evidence type="ECO:0000313" key="2">
    <source>
        <dbReference type="EMBL" id="GFM96227.1"/>
    </source>
</evidence>
<feature type="compositionally biased region" description="Basic and acidic residues" evidence="1">
    <location>
        <begin position="40"/>
        <end position="59"/>
    </location>
</feature>
<dbReference type="AlphaFoldDB" id="A0A7J0C2G7"/>
<feature type="compositionally biased region" description="Low complexity" evidence="1">
    <location>
        <begin position="14"/>
        <end position="23"/>
    </location>
</feature>
<keyword evidence="3" id="KW-1185">Reference proteome</keyword>